<evidence type="ECO:0000256" key="12">
    <source>
        <dbReference type="SAM" id="MobiDB-lite"/>
    </source>
</evidence>
<dbReference type="GO" id="GO:0003712">
    <property type="term" value="F:transcription coregulator activity"/>
    <property type="evidence" value="ECO:0007669"/>
    <property type="project" value="TreeGrafter"/>
</dbReference>
<dbReference type="GO" id="GO:0006355">
    <property type="term" value="P:regulation of DNA-templated transcription"/>
    <property type="evidence" value="ECO:0007669"/>
    <property type="project" value="TreeGrafter"/>
</dbReference>
<evidence type="ECO:0000313" key="16">
    <source>
        <dbReference type="Proteomes" id="UP000648187"/>
    </source>
</evidence>
<dbReference type="GO" id="GO:0003677">
    <property type="term" value="F:DNA binding"/>
    <property type="evidence" value="ECO:0007669"/>
    <property type="project" value="UniProtKB-KW"/>
</dbReference>
<dbReference type="Pfam" id="PF13866">
    <property type="entry name" value="zf-SAP30"/>
    <property type="match status" value="1"/>
</dbReference>
<evidence type="ECO:0000259" key="13">
    <source>
        <dbReference type="Pfam" id="PF13866"/>
    </source>
</evidence>
<dbReference type="EMBL" id="JACKWZ010000182">
    <property type="protein sequence ID" value="KAF9412644.1"/>
    <property type="molecule type" value="Genomic_DNA"/>
</dbReference>
<keyword evidence="10" id="KW-0539">Nucleus</keyword>
<feature type="compositionally biased region" description="Acidic residues" evidence="12">
    <location>
        <begin position="185"/>
        <end position="196"/>
    </location>
</feature>
<organism evidence="15 16">
    <name type="scientific">Spodoptera exigua</name>
    <name type="common">Beet armyworm</name>
    <name type="synonym">Noctua fulgens</name>
    <dbReference type="NCBI Taxonomy" id="7107"/>
    <lineage>
        <taxon>Eukaryota</taxon>
        <taxon>Metazoa</taxon>
        <taxon>Ecdysozoa</taxon>
        <taxon>Arthropoda</taxon>
        <taxon>Hexapoda</taxon>
        <taxon>Insecta</taxon>
        <taxon>Pterygota</taxon>
        <taxon>Neoptera</taxon>
        <taxon>Endopterygota</taxon>
        <taxon>Lepidoptera</taxon>
        <taxon>Glossata</taxon>
        <taxon>Ditrysia</taxon>
        <taxon>Noctuoidea</taxon>
        <taxon>Noctuidae</taxon>
        <taxon>Amphipyrinae</taxon>
        <taxon>Spodoptera</taxon>
    </lineage>
</organism>
<dbReference type="InterPro" id="IPR025717">
    <property type="entry name" value="SAP30_zn-finger"/>
</dbReference>
<dbReference type="Pfam" id="PF13867">
    <property type="entry name" value="SAP30_Sin3_bdg"/>
    <property type="match status" value="1"/>
</dbReference>
<evidence type="ECO:0000256" key="10">
    <source>
        <dbReference type="ARBA" id="ARBA00023242"/>
    </source>
</evidence>
<evidence type="ECO:0000313" key="15">
    <source>
        <dbReference type="EMBL" id="KAF9412644.1"/>
    </source>
</evidence>
<keyword evidence="5" id="KW-0863">Zinc-finger</keyword>
<dbReference type="PANTHER" id="PTHR13286:SF6">
    <property type="entry name" value="HISTONE DEACETYLASE COMPLEX SUBUNIT SAP30L-RELATED"/>
    <property type="match status" value="1"/>
</dbReference>
<evidence type="ECO:0000256" key="5">
    <source>
        <dbReference type="ARBA" id="ARBA00022771"/>
    </source>
</evidence>
<accession>A0A835L309</accession>
<comment type="subcellular location">
    <subcellularLocation>
        <location evidence="1">Nucleus</location>
    </subcellularLocation>
</comment>
<reference evidence="15" key="1">
    <citation type="submission" date="2020-08" db="EMBL/GenBank/DDBJ databases">
        <title>Spodoptera exigua strain:BAW_Kor-Di-RS1 Genome sequencing and assembly.</title>
        <authorList>
            <person name="Kim J."/>
            <person name="Nam H.Y."/>
            <person name="Kwon M."/>
            <person name="Choi J.H."/>
            <person name="Cho S.R."/>
            <person name="Kim G.-H."/>
        </authorList>
    </citation>
    <scope>NUCLEOTIDE SEQUENCE</scope>
    <source>
        <strain evidence="15">BAW_Kor-Di-RS1</strain>
        <tissue evidence="15">Whole-body</tissue>
    </source>
</reference>
<dbReference type="InterPro" id="IPR038291">
    <property type="entry name" value="SAP30_C_sf"/>
</dbReference>
<evidence type="ECO:0000256" key="6">
    <source>
        <dbReference type="ARBA" id="ARBA00022833"/>
    </source>
</evidence>
<comment type="similarity">
    <text evidence="2">Belongs to the SAP30 family.</text>
</comment>
<evidence type="ECO:0000256" key="7">
    <source>
        <dbReference type="ARBA" id="ARBA00023015"/>
    </source>
</evidence>
<keyword evidence="9" id="KW-0804">Transcription</keyword>
<name>A0A835L309_SPOEX</name>
<dbReference type="PANTHER" id="PTHR13286">
    <property type="entry name" value="SAP30"/>
    <property type="match status" value="1"/>
</dbReference>
<evidence type="ECO:0000256" key="3">
    <source>
        <dbReference type="ARBA" id="ARBA00022491"/>
    </source>
</evidence>
<keyword evidence="16" id="KW-1185">Reference proteome</keyword>
<protein>
    <recommendedName>
        <fullName evidence="11">Histone deacetylase complex subunit SAP30 homolog</fullName>
    </recommendedName>
</protein>
<feature type="domain" description="Histone deacetylase complex subunit SAP30 Sin3 binding" evidence="14">
    <location>
        <begin position="204"/>
        <end position="256"/>
    </location>
</feature>
<feature type="region of interest" description="Disordered" evidence="12">
    <location>
        <begin position="175"/>
        <end position="196"/>
    </location>
</feature>
<keyword evidence="8" id="KW-0238">DNA-binding</keyword>
<evidence type="ECO:0000259" key="14">
    <source>
        <dbReference type="Pfam" id="PF13867"/>
    </source>
</evidence>
<keyword evidence="3" id="KW-0678">Repressor</keyword>
<sequence length="273" mass="31565">MIELNDHAAIATILDPRFKNLHFQDPSACGRAIQKLRTMVVGQLSSPSESEDDVSSTAPPEYDFWKHHKELAHGHKKKKKSHQGDESLLYSLYMIQREYQMNNGFSTGEEDSRGNSDQICCLMDDGESCRRPAGNASYSKRIQKTVAQRRLKLNIDPQARHTYICDYHKTMIQCARTKQRRPKDSEDDSNEAEMDSPEVDWFQLQVNTLRRYKRHYKVPTRPGFNKAQLADAIQKHFKSLPVNEKEIMTYFIYMVKTNGNKLDQKNGMNSDSV</sequence>
<evidence type="ECO:0000256" key="1">
    <source>
        <dbReference type="ARBA" id="ARBA00004123"/>
    </source>
</evidence>
<evidence type="ECO:0000256" key="2">
    <source>
        <dbReference type="ARBA" id="ARBA00006283"/>
    </source>
</evidence>
<gene>
    <name evidence="15" type="ORF">HW555_008913</name>
</gene>
<dbReference type="GO" id="GO:0000118">
    <property type="term" value="C:histone deacetylase complex"/>
    <property type="evidence" value="ECO:0007669"/>
    <property type="project" value="TreeGrafter"/>
</dbReference>
<evidence type="ECO:0000256" key="4">
    <source>
        <dbReference type="ARBA" id="ARBA00022723"/>
    </source>
</evidence>
<evidence type="ECO:0000256" key="9">
    <source>
        <dbReference type="ARBA" id="ARBA00023163"/>
    </source>
</evidence>
<keyword evidence="7" id="KW-0805">Transcription regulation</keyword>
<keyword evidence="6" id="KW-0862">Zinc</keyword>
<dbReference type="GO" id="GO:0008270">
    <property type="term" value="F:zinc ion binding"/>
    <property type="evidence" value="ECO:0007669"/>
    <property type="project" value="UniProtKB-KW"/>
</dbReference>
<feature type="domain" description="Histone deacetylase complex subunit SAP30 zinc-finger" evidence="13">
    <location>
        <begin position="116"/>
        <end position="187"/>
    </location>
</feature>
<keyword evidence="4" id="KW-0479">Metal-binding</keyword>
<comment type="caution">
    <text evidence="15">The sequence shown here is derived from an EMBL/GenBank/DDBJ whole genome shotgun (WGS) entry which is preliminary data.</text>
</comment>
<dbReference type="AlphaFoldDB" id="A0A835L309"/>
<evidence type="ECO:0000256" key="11">
    <source>
        <dbReference type="ARBA" id="ARBA00073392"/>
    </source>
</evidence>
<dbReference type="FunFam" id="3.40.1800.30:FF:000001">
    <property type="entry name" value="Histone deacetylase complex subunit"/>
    <property type="match status" value="1"/>
</dbReference>
<dbReference type="Gene3D" id="3.40.1800.30">
    <property type="match status" value="1"/>
</dbReference>
<dbReference type="Gene3D" id="6.10.160.20">
    <property type="match status" value="1"/>
</dbReference>
<dbReference type="InterPro" id="IPR025718">
    <property type="entry name" value="SAP30_Sin3-bd"/>
</dbReference>
<dbReference type="InterPro" id="IPR024145">
    <property type="entry name" value="His_deAcase_SAP30/SAP30L"/>
</dbReference>
<dbReference type="Proteomes" id="UP000648187">
    <property type="component" value="Unassembled WGS sequence"/>
</dbReference>
<evidence type="ECO:0000256" key="8">
    <source>
        <dbReference type="ARBA" id="ARBA00023125"/>
    </source>
</evidence>
<proteinExistence type="inferred from homology"/>